<dbReference type="InterPro" id="IPR018422">
    <property type="entry name" value="Cation/H_exchanger_CPA1"/>
</dbReference>
<gene>
    <name evidence="13" type="ORF">PMAYCL1PPCAC_15914</name>
</gene>
<organism evidence="13 14">
    <name type="scientific">Pristionchus mayeri</name>
    <dbReference type="NCBI Taxonomy" id="1317129"/>
    <lineage>
        <taxon>Eukaryota</taxon>
        <taxon>Metazoa</taxon>
        <taxon>Ecdysozoa</taxon>
        <taxon>Nematoda</taxon>
        <taxon>Chromadorea</taxon>
        <taxon>Rhabditida</taxon>
        <taxon>Rhabditina</taxon>
        <taxon>Diplogasteromorpha</taxon>
        <taxon>Diplogasteroidea</taxon>
        <taxon>Neodiplogasteridae</taxon>
        <taxon>Pristionchus</taxon>
    </lineage>
</organism>
<sequence>MPHLLVLLLLLYAPSGGAASESLLENLQNQSDHTADHGTEPKRLQVAHLKWQSTSTPFLIVLWLFLACIAKLIFNRVASLTKLFPESSLLIAVGLAIGILLKQTEVNESHFTLDSHFFFLYLLPPIIFDSGYFMPNWAFFKNWDSILLFSVVGTLFNALAIGFSLRYLSGAFTFSHPFTTFEILQFASLISAVDPVAVIAVFEEIHVNDFIFVNVFGEALFDDGVTVVLYQLFKQFSTLEEVQEVDLIAGAASFFVVALGGSVIGLLAALLTAILTKYSDYVITLGPCFIILVPYMGYLAAETLSLSPIIAIAVCGMAMKQYIKGNVSTSAVNSVKYLTKMLAQSSETVLFLFLGLSTVAMFDVEWDILFIALTILLCTVFRTIGVIIQCAFLNRFRGKTFSMVDQFILCYGGLRGAIAFGLASSMASSIPAKNMFLTATIAVIFFTVFLQGSTIRPLVNYLKVEIKKSEEPTLTETVYNKYLDYIVSGVEDIAGQKGHASLVHDFERLNNNILCPILMKDHAKTRDFDATKIIRAYVNLTLRDAMDATKLHPQDKRIAHIR</sequence>
<feature type="transmembrane region" description="Helical" evidence="10">
    <location>
        <begin position="183"/>
        <end position="202"/>
    </location>
</feature>
<dbReference type="GO" id="GO:0098719">
    <property type="term" value="P:sodium ion import across plasma membrane"/>
    <property type="evidence" value="ECO:0007669"/>
    <property type="project" value="TreeGrafter"/>
</dbReference>
<dbReference type="InterPro" id="IPR006153">
    <property type="entry name" value="Cation/H_exchanger_TM"/>
</dbReference>
<evidence type="ECO:0000256" key="6">
    <source>
        <dbReference type="ARBA" id="ARBA00023065"/>
    </source>
</evidence>
<evidence type="ECO:0000313" key="13">
    <source>
        <dbReference type="EMBL" id="GMR45719.1"/>
    </source>
</evidence>
<evidence type="ECO:0000256" key="11">
    <source>
        <dbReference type="SAM" id="SignalP"/>
    </source>
</evidence>
<feature type="non-terminal residue" evidence="13">
    <location>
        <position position="562"/>
    </location>
</feature>
<comment type="caution">
    <text evidence="13">The sequence shown here is derived from an EMBL/GenBank/DDBJ whole genome shotgun (WGS) entry which is preliminary data.</text>
</comment>
<dbReference type="GO" id="GO:0051453">
    <property type="term" value="P:regulation of intracellular pH"/>
    <property type="evidence" value="ECO:0007669"/>
    <property type="project" value="TreeGrafter"/>
</dbReference>
<evidence type="ECO:0000256" key="3">
    <source>
        <dbReference type="ARBA" id="ARBA00022692"/>
    </source>
</evidence>
<feature type="transmembrane region" description="Helical" evidence="10">
    <location>
        <begin position="211"/>
        <end position="233"/>
    </location>
</feature>
<keyword evidence="7 10" id="KW-0472">Membrane</keyword>
<evidence type="ECO:0000256" key="8">
    <source>
        <dbReference type="ARBA" id="ARBA00023201"/>
    </source>
</evidence>
<feature type="signal peptide" evidence="11">
    <location>
        <begin position="1"/>
        <end position="19"/>
    </location>
</feature>
<dbReference type="AlphaFoldDB" id="A0AAN5HYQ9"/>
<feature type="transmembrane region" description="Helical" evidence="10">
    <location>
        <begin position="368"/>
        <end position="396"/>
    </location>
</feature>
<feature type="transmembrane region" description="Helical" evidence="10">
    <location>
        <begin position="436"/>
        <end position="459"/>
    </location>
</feature>
<dbReference type="Pfam" id="PF00999">
    <property type="entry name" value="Na_H_Exchanger"/>
    <property type="match status" value="1"/>
</dbReference>
<evidence type="ECO:0000256" key="9">
    <source>
        <dbReference type="RuleBase" id="RU003722"/>
    </source>
</evidence>
<dbReference type="Gene3D" id="6.10.140.1330">
    <property type="match status" value="1"/>
</dbReference>
<evidence type="ECO:0000259" key="12">
    <source>
        <dbReference type="Pfam" id="PF00999"/>
    </source>
</evidence>
<keyword evidence="11" id="KW-0732">Signal</keyword>
<comment type="similarity">
    <text evidence="9">Belongs to the monovalent cation:proton antiporter 1 (CPA1) transporter (TC 2.A.36) family.</text>
</comment>
<evidence type="ECO:0000313" key="14">
    <source>
        <dbReference type="Proteomes" id="UP001328107"/>
    </source>
</evidence>
<dbReference type="EMBL" id="BTRK01000004">
    <property type="protein sequence ID" value="GMR45719.1"/>
    <property type="molecule type" value="Genomic_DNA"/>
</dbReference>
<comment type="subcellular location">
    <subcellularLocation>
        <location evidence="1">Membrane</location>
        <topology evidence="1">Multi-pass membrane protein</topology>
    </subcellularLocation>
</comment>
<dbReference type="PANTHER" id="PTHR10110:SF98">
    <property type="entry name" value="SODIUM_HYDROGEN EXCHANGER"/>
    <property type="match status" value="1"/>
</dbReference>
<dbReference type="GO" id="GO:0015385">
    <property type="term" value="F:sodium:proton antiporter activity"/>
    <property type="evidence" value="ECO:0007669"/>
    <property type="project" value="InterPro"/>
</dbReference>
<proteinExistence type="inferred from homology"/>
<evidence type="ECO:0000256" key="5">
    <source>
        <dbReference type="ARBA" id="ARBA00023053"/>
    </source>
</evidence>
<protein>
    <recommendedName>
        <fullName evidence="9">Sodium/hydrogen exchanger</fullName>
    </recommendedName>
</protein>
<feature type="transmembrane region" description="Helical" evidence="10">
    <location>
        <begin position="116"/>
        <end position="134"/>
    </location>
</feature>
<evidence type="ECO:0000256" key="4">
    <source>
        <dbReference type="ARBA" id="ARBA00022989"/>
    </source>
</evidence>
<feature type="chain" id="PRO_5043017724" description="Sodium/hydrogen exchanger" evidence="11">
    <location>
        <begin position="20"/>
        <end position="562"/>
    </location>
</feature>
<evidence type="ECO:0000256" key="2">
    <source>
        <dbReference type="ARBA" id="ARBA00022448"/>
    </source>
</evidence>
<dbReference type="GO" id="GO:0015386">
    <property type="term" value="F:potassium:proton antiporter activity"/>
    <property type="evidence" value="ECO:0007669"/>
    <property type="project" value="TreeGrafter"/>
</dbReference>
<reference evidence="14" key="1">
    <citation type="submission" date="2022-10" db="EMBL/GenBank/DDBJ databases">
        <title>Genome assembly of Pristionchus species.</title>
        <authorList>
            <person name="Yoshida K."/>
            <person name="Sommer R.J."/>
        </authorList>
    </citation>
    <scope>NUCLEOTIDE SEQUENCE [LARGE SCALE GENOMIC DNA]</scope>
    <source>
        <strain evidence="14">RS5460</strain>
    </source>
</reference>
<feature type="transmembrane region" description="Helical" evidence="10">
    <location>
        <begin position="146"/>
        <end position="163"/>
    </location>
</feature>
<keyword evidence="4 10" id="KW-1133">Transmembrane helix</keyword>
<name>A0AAN5HYQ9_9BILA</name>
<dbReference type="NCBIfam" id="TIGR00840">
    <property type="entry name" value="b_cpa1"/>
    <property type="match status" value="1"/>
</dbReference>
<dbReference type="PANTHER" id="PTHR10110">
    <property type="entry name" value="SODIUM/HYDROGEN EXCHANGER"/>
    <property type="match status" value="1"/>
</dbReference>
<feature type="domain" description="Cation/H+ exchanger transmembrane" evidence="12">
    <location>
        <begin position="66"/>
        <end position="460"/>
    </location>
</feature>
<keyword evidence="5" id="KW-0915">Sodium</keyword>
<keyword evidence="8 9" id="KW-0739">Sodium transport</keyword>
<dbReference type="PRINTS" id="PR01084">
    <property type="entry name" value="NAHEXCHNGR"/>
</dbReference>
<feature type="transmembrane region" description="Helical" evidence="10">
    <location>
        <begin position="253"/>
        <end position="274"/>
    </location>
</feature>
<keyword evidence="14" id="KW-1185">Reference proteome</keyword>
<keyword evidence="6 9" id="KW-0406">Ion transport</keyword>
<feature type="transmembrane region" description="Helical" evidence="10">
    <location>
        <begin position="83"/>
        <end position="101"/>
    </location>
</feature>
<dbReference type="InterPro" id="IPR004709">
    <property type="entry name" value="NaH_exchanger"/>
</dbReference>
<evidence type="ECO:0000256" key="1">
    <source>
        <dbReference type="ARBA" id="ARBA00004141"/>
    </source>
</evidence>
<dbReference type="Proteomes" id="UP001328107">
    <property type="component" value="Unassembled WGS sequence"/>
</dbReference>
<evidence type="ECO:0000256" key="10">
    <source>
        <dbReference type="SAM" id="Phobius"/>
    </source>
</evidence>
<keyword evidence="9" id="KW-0050">Antiport</keyword>
<dbReference type="GO" id="GO:0005886">
    <property type="term" value="C:plasma membrane"/>
    <property type="evidence" value="ECO:0007669"/>
    <property type="project" value="TreeGrafter"/>
</dbReference>
<feature type="transmembrane region" description="Helical" evidence="10">
    <location>
        <begin position="56"/>
        <end position="74"/>
    </location>
</feature>
<feature type="transmembrane region" description="Helical" evidence="10">
    <location>
        <begin position="408"/>
        <end position="430"/>
    </location>
</feature>
<evidence type="ECO:0000256" key="7">
    <source>
        <dbReference type="ARBA" id="ARBA00023136"/>
    </source>
</evidence>
<keyword evidence="3 9" id="KW-0812">Transmembrane</keyword>
<accession>A0AAN5HYQ9</accession>
<feature type="transmembrane region" description="Helical" evidence="10">
    <location>
        <begin position="281"/>
        <end position="300"/>
    </location>
</feature>
<keyword evidence="2 9" id="KW-0813">Transport</keyword>